<evidence type="ECO:0000313" key="3">
    <source>
        <dbReference type="Proteomes" id="UP000195402"/>
    </source>
</evidence>
<sequence length="96" mass="10762">MDLSTRDILSQMKQFVQDLQSSIRRRRGADLNLANELNEDLTSRKKITKVIRKCLGGLKKMQNKNSNDVAMVSVLKAMLLISGFIVDLSAIKSGPR</sequence>
<dbReference type="Pfam" id="PF03087">
    <property type="entry name" value="BPS1"/>
    <property type="match status" value="1"/>
</dbReference>
<name>A0A200QNW7_MACCD</name>
<reference evidence="2 3" key="1">
    <citation type="journal article" date="2017" name="Mol. Plant">
        <title>The Genome of Medicinal Plant Macleaya cordata Provides New Insights into Benzylisoquinoline Alkaloids Metabolism.</title>
        <authorList>
            <person name="Liu X."/>
            <person name="Liu Y."/>
            <person name="Huang P."/>
            <person name="Ma Y."/>
            <person name="Qing Z."/>
            <person name="Tang Q."/>
            <person name="Cao H."/>
            <person name="Cheng P."/>
            <person name="Zheng Y."/>
            <person name="Yuan Z."/>
            <person name="Zhou Y."/>
            <person name="Liu J."/>
            <person name="Tang Z."/>
            <person name="Zhuo Y."/>
            <person name="Zhang Y."/>
            <person name="Yu L."/>
            <person name="Huang J."/>
            <person name="Yang P."/>
            <person name="Peng Q."/>
            <person name="Zhang J."/>
            <person name="Jiang W."/>
            <person name="Zhang Z."/>
            <person name="Lin K."/>
            <person name="Ro D.K."/>
            <person name="Chen X."/>
            <person name="Xiong X."/>
            <person name="Shang Y."/>
            <person name="Huang S."/>
            <person name="Zeng J."/>
        </authorList>
    </citation>
    <scope>NUCLEOTIDE SEQUENCE [LARGE SCALE GENOMIC DNA]</scope>
    <source>
        <strain evidence="3">cv. BLH2017</strain>
        <tissue evidence="2">Root</tissue>
    </source>
</reference>
<dbReference type="AlphaFoldDB" id="A0A200QNW7"/>
<dbReference type="PANTHER" id="PTHR33070">
    <property type="entry name" value="OS06G0725500 PROTEIN"/>
    <property type="match status" value="1"/>
</dbReference>
<keyword evidence="1" id="KW-1133">Transmembrane helix</keyword>
<comment type="caution">
    <text evidence="2">The sequence shown here is derived from an EMBL/GenBank/DDBJ whole genome shotgun (WGS) entry which is preliminary data.</text>
</comment>
<keyword evidence="1" id="KW-0812">Transmembrane</keyword>
<keyword evidence="1" id="KW-0472">Membrane</keyword>
<protein>
    <submittedName>
        <fullName evidence="2">Uncharacterized protein</fullName>
    </submittedName>
</protein>
<accession>A0A200QNW7</accession>
<evidence type="ECO:0000313" key="2">
    <source>
        <dbReference type="EMBL" id="OVA12122.1"/>
    </source>
</evidence>
<organism evidence="2 3">
    <name type="scientific">Macleaya cordata</name>
    <name type="common">Five-seeded plume-poppy</name>
    <name type="synonym">Bocconia cordata</name>
    <dbReference type="NCBI Taxonomy" id="56857"/>
    <lineage>
        <taxon>Eukaryota</taxon>
        <taxon>Viridiplantae</taxon>
        <taxon>Streptophyta</taxon>
        <taxon>Embryophyta</taxon>
        <taxon>Tracheophyta</taxon>
        <taxon>Spermatophyta</taxon>
        <taxon>Magnoliopsida</taxon>
        <taxon>Ranunculales</taxon>
        <taxon>Papaveraceae</taxon>
        <taxon>Papaveroideae</taxon>
        <taxon>Macleaya</taxon>
    </lineage>
</organism>
<feature type="transmembrane region" description="Helical" evidence="1">
    <location>
        <begin position="69"/>
        <end position="91"/>
    </location>
</feature>
<dbReference type="PANTHER" id="PTHR33070:SF120">
    <property type="entry name" value="EXPRESSED PROTEIN"/>
    <property type="match status" value="1"/>
</dbReference>
<dbReference type="InParanoid" id="A0A200QNW7"/>
<keyword evidence="3" id="KW-1185">Reference proteome</keyword>
<dbReference type="InterPro" id="IPR004320">
    <property type="entry name" value="BPS1_pln"/>
</dbReference>
<gene>
    <name evidence="2" type="ORF">BVC80_1771g55</name>
</gene>
<evidence type="ECO:0000256" key="1">
    <source>
        <dbReference type="SAM" id="Phobius"/>
    </source>
</evidence>
<dbReference type="EMBL" id="MVGT01001418">
    <property type="protein sequence ID" value="OVA12122.1"/>
    <property type="molecule type" value="Genomic_DNA"/>
</dbReference>
<dbReference type="GO" id="GO:0048364">
    <property type="term" value="P:root development"/>
    <property type="evidence" value="ECO:0007669"/>
    <property type="project" value="InterPro"/>
</dbReference>
<dbReference type="GO" id="GO:0048367">
    <property type="term" value="P:shoot system development"/>
    <property type="evidence" value="ECO:0007669"/>
    <property type="project" value="InterPro"/>
</dbReference>
<dbReference type="Proteomes" id="UP000195402">
    <property type="component" value="Unassembled WGS sequence"/>
</dbReference>
<proteinExistence type="predicted"/>